<dbReference type="SUPFAM" id="SSF49493">
    <property type="entry name" value="HSP40/DnaJ peptide-binding domain"/>
    <property type="match status" value="1"/>
</dbReference>
<evidence type="ECO:0000259" key="3">
    <source>
        <dbReference type="PROSITE" id="PS50076"/>
    </source>
</evidence>
<name>A0A4R0RSY1_9APHY</name>
<gene>
    <name evidence="4" type="ORF">EIP91_000123</name>
</gene>
<dbReference type="InterPro" id="IPR001623">
    <property type="entry name" value="DnaJ_domain"/>
</dbReference>
<feature type="region of interest" description="Disordered" evidence="2">
    <location>
        <begin position="212"/>
        <end position="237"/>
    </location>
</feature>
<evidence type="ECO:0000256" key="2">
    <source>
        <dbReference type="SAM" id="MobiDB-lite"/>
    </source>
</evidence>
<dbReference type="AlphaFoldDB" id="A0A4R0RSY1"/>
<feature type="region of interest" description="Disordered" evidence="2">
    <location>
        <begin position="64"/>
        <end position="195"/>
    </location>
</feature>
<dbReference type="GO" id="GO:0006413">
    <property type="term" value="P:translational initiation"/>
    <property type="evidence" value="ECO:0007669"/>
    <property type="project" value="TreeGrafter"/>
</dbReference>
<dbReference type="PROSITE" id="PS50076">
    <property type="entry name" value="DNAJ_2"/>
    <property type="match status" value="1"/>
</dbReference>
<dbReference type="PANTHER" id="PTHR24078:SF553">
    <property type="entry name" value="DNAJ HOMOLOG SUBFAMILY B MEMBER 5"/>
    <property type="match status" value="1"/>
</dbReference>
<reference evidence="4 5" key="1">
    <citation type="submission" date="2018-11" db="EMBL/GenBank/DDBJ databases">
        <title>Genome assembly of Steccherinum ochraceum LE-BIN_3174, the white-rot fungus of the Steccherinaceae family (The Residual Polyporoid clade, Polyporales, Basidiomycota).</title>
        <authorList>
            <person name="Fedorova T.V."/>
            <person name="Glazunova O.A."/>
            <person name="Landesman E.O."/>
            <person name="Moiseenko K.V."/>
            <person name="Psurtseva N.V."/>
            <person name="Savinova O.S."/>
            <person name="Shakhova N.V."/>
            <person name="Tyazhelova T.V."/>
            <person name="Vasina D.V."/>
        </authorList>
    </citation>
    <scope>NUCLEOTIDE SEQUENCE [LARGE SCALE GENOMIC DNA]</scope>
    <source>
        <strain evidence="4 5">LE-BIN_3174</strain>
    </source>
</reference>
<feature type="compositionally biased region" description="Basic and acidic residues" evidence="2">
    <location>
        <begin position="170"/>
        <end position="183"/>
    </location>
</feature>
<sequence>MPAPVPSKKNLYEVLGLTDDASEDAVRVAYKKLALKWHPDRHQEDKEAAQEKFIEVSGTLLQRELASASSSSTASSSKSKASSSGSEGTSSQESSRPSEAKSSSSHQGTSDSKDRKRTETKPSSKPAAKPPSSKPSHSAPRSESKPSRHKSSTPFSHLDSDSSSDEEDNDHYTGHKDRKDPFHSHSSSPRKKYRPLEEDGYEFIDFGSPLQPLRAPSVKGGGSDGGTSVKSGKSGSSDISKDWIFPMQLSLDDLYHGASHHYRVIRTLRSGKTQTVKIDIKVLPGWHKGTRIRVPGVGNERKDGSFQDIVFVVEEIAHPQFSRHENDLYVTVQVPWAETRPRPYSWTSIDSRLDDDPNGKEELAFVKGLNGAEYALPIPVSLVEGADGTRIVGAGMPIRENGETVGKGDLLIKWEFIFPETEKAQQSRWQSLKKRAKTWKL</sequence>
<proteinExistence type="predicted"/>
<dbReference type="GO" id="GO:0051087">
    <property type="term" value="F:protein-folding chaperone binding"/>
    <property type="evidence" value="ECO:0007669"/>
    <property type="project" value="TreeGrafter"/>
</dbReference>
<feature type="domain" description="J" evidence="3">
    <location>
        <begin position="10"/>
        <end position="85"/>
    </location>
</feature>
<evidence type="ECO:0000313" key="5">
    <source>
        <dbReference type="Proteomes" id="UP000292702"/>
    </source>
</evidence>
<dbReference type="Proteomes" id="UP000292702">
    <property type="component" value="Unassembled WGS sequence"/>
</dbReference>
<dbReference type="GO" id="GO:0051082">
    <property type="term" value="F:unfolded protein binding"/>
    <property type="evidence" value="ECO:0007669"/>
    <property type="project" value="InterPro"/>
</dbReference>
<dbReference type="GO" id="GO:0005829">
    <property type="term" value="C:cytosol"/>
    <property type="evidence" value="ECO:0007669"/>
    <property type="project" value="TreeGrafter"/>
</dbReference>
<dbReference type="GO" id="GO:0006457">
    <property type="term" value="P:protein folding"/>
    <property type="evidence" value="ECO:0007669"/>
    <property type="project" value="InterPro"/>
</dbReference>
<protein>
    <recommendedName>
        <fullName evidence="3">J domain-containing protein</fullName>
    </recommendedName>
</protein>
<feature type="compositionally biased region" description="Basic and acidic residues" evidence="2">
    <location>
        <begin position="111"/>
        <end position="122"/>
    </location>
</feature>
<dbReference type="InterPro" id="IPR002939">
    <property type="entry name" value="DnaJ_C"/>
</dbReference>
<dbReference type="SMART" id="SM00271">
    <property type="entry name" value="DnaJ"/>
    <property type="match status" value="1"/>
</dbReference>
<keyword evidence="1" id="KW-0143">Chaperone</keyword>
<dbReference type="PRINTS" id="PR00625">
    <property type="entry name" value="JDOMAIN"/>
</dbReference>
<dbReference type="InterPro" id="IPR051339">
    <property type="entry name" value="DnaJ_subfamily_B"/>
</dbReference>
<evidence type="ECO:0000313" key="4">
    <source>
        <dbReference type="EMBL" id="TCD71991.1"/>
    </source>
</evidence>
<dbReference type="Gene3D" id="1.10.287.110">
    <property type="entry name" value="DnaJ domain"/>
    <property type="match status" value="1"/>
</dbReference>
<keyword evidence="5" id="KW-1185">Reference proteome</keyword>
<organism evidence="4 5">
    <name type="scientific">Steccherinum ochraceum</name>
    <dbReference type="NCBI Taxonomy" id="92696"/>
    <lineage>
        <taxon>Eukaryota</taxon>
        <taxon>Fungi</taxon>
        <taxon>Dikarya</taxon>
        <taxon>Basidiomycota</taxon>
        <taxon>Agaricomycotina</taxon>
        <taxon>Agaricomycetes</taxon>
        <taxon>Polyporales</taxon>
        <taxon>Steccherinaceae</taxon>
        <taxon>Steccherinum</taxon>
    </lineage>
</organism>
<dbReference type="Pfam" id="PF01556">
    <property type="entry name" value="DnaJ_C"/>
    <property type="match status" value="1"/>
</dbReference>
<dbReference type="Gene3D" id="2.60.260.20">
    <property type="entry name" value="Urease metallochaperone UreE, N-terminal domain"/>
    <property type="match status" value="2"/>
</dbReference>
<evidence type="ECO:0000256" key="1">
    <source>
        <dbReference type="ARBA" id="ARBA00023186"/>
    </source>
</evidence>
<feature type="compositionally biased region" description="Low complexity" evidence="2">
    <location>
        <begin position="66"/>
        <end position="105"/>
    </location>
</feature>
<dbReference type="CDD" id="cd06257">
    <property type="entry name" value="DnaJ"/>
    <property type="match status" value="1"/>
</dbReference>
<comment type="caution">
    <text evidence="4">The sequence shown here is derived from an EMBL/GenBank/DDBJ whole genome shotgun (WGS) entry which is preliminary data.</text>
</comment>
<dbReference type="SUPFAM" id="SSF46565">
    <property type="entry name" value="Chaperone J-domain"/>
    <property type="match status" value="1"/>
</dbReference>
<dbReference type="EMBL" id="RWJN01000001">
    <property type="protein sequence ID" value="TCD71991.1"/>
    <property type="molecule type" value="Genomic_DNA"/>
</dbReference>
<dbReference type="InterPro" id="IPR008971">
    <property type="entry name" value="HSP40/DnaJ_pept-bd"/>
</dbReference>
<dbReference type="PANTHER" id="PTHR24078">
    <property type="entry name" value="DNAJ HOMOLOG SUBFAMILY C MEMBER"/>
    <property type="match status" value="1"/>
</dbReference>
<accession>A0A4R0RSY1</accession>
<dbReference type="Pfam" id="PF00226">
    <property type="entry name" value="DnaJ"/>
    <property type="match status" value="1"/>
</dbReference>
<dbReference type="OrthoDB" id="10250354at2759"/>
<dbReference type="STRING" id="92696.A0A4R0RSY1"/>
<feature type="compositionally biased region" description="Low complexity" evidence="2">
    <location>
        <begin position="226"/>
        <end position="237"/>
    </location>
</feature>
<dbReference type="InterPro" id="IPR036869">
    <property type="entry name" value="J_dom_sf"/>
</dbReference>